<dbReference type="PROSITE" id="PS50249">
    <property type="entry name" value="MPN"/>
    <property type="match status" value="1"/>
</dbReference>
<dbReference type="Proteomes" id="UP001141327">
    <property type="component" value="Unassembled WGS sequence"/>
</dbReference>
<feature type="compositionally biased region" description="Low complexity" evidence="2">
    <location>
        <begin position="127"/>
        <end position="145"/>
    </location>
</feature>
<feature type="compositionally biased region" description="Low complexity" evidence="2">
    <location>
        <begin position="64"/>
        <end position="77"/>
    </location>
</feature>
<organism evidence="5 6">
    <name type="scientific">Paratrimastix pyriformis</name>
    <dbReference type="NCBI Taxonomy" id="342808"/>
    <lineage>
        <taxon>Eukaryota</taxon>
        <taxon>Metamonada</taxon>
        <taxon>Preaxostyla</taxon>
        <taxon>Paratrimastigidae</taxon>
        <taxon>Paratrimastix</taxon>
    </lineage>
</organism>
<evidence type="ECO:0000259" key="4">
    <source>
        <dbReference type="PROSITE" id="PS50249"/>
    </source>
</evidence>
<name>A0ABQ8UJ45_9EUKA</name>
<evidence type="ECO:0000259" key="3">
    <source>
        <dbReference type="PROSITE" id="PS50053"/>
    </source>
</evidence>
<dbReference type="CDD" id="cd08061">
    <property type="entry name" value="MPN_NPL4"/>
    <property type="match status" value="1"/>
</dbReference>
<comment type="caution">
    <text evidence="5">The sequence shown here is derived from an EMBL/GenBank/DDBJ whole genome shotgun (WGS) entry which is preliminary data.</text>
</comment>
<evidence type="ECO:0000256" key="2">
    <source>
        <dbReference type="SAM" id="MobiDB-lite"/>
    </source>
</evidence>
<dbReference type="InterPro" id="IPR016563">
    <property type="entry name" value="Npl4"/>
</dbReference>
<evidence type="ECO:0000256" key="1">
    <source>
        <dbReference type="ARBA" id="ARBA00011025"/>
    </source>
</evidence>
<dbReference type="Gene3D" id="3.10.20.90">
    <property type="entry name" value="Phosphatidylinositol 3-kinase Catalytic Subunit, Chain A, domain 1"/>
    <property type="match status" value="1"/>
</dbReference>
<feature type="region of interest" description="Disordered" evidence="2">
    <location>
        <begin position="127"/>
        <end position="186"/>
    </location>
</feature>
<feature type="region of interest" description="Disordered" evidence="2">
    <location>
        <begin position="1"/>
        <end position="77"/>
    </location>
</feature>
<dbReference type="InterPro" id="IPR037518">
    <property type="entry name" value="MPN"/>
</dbReference>
<sequence length="653" mass="69629">MDSSGLPSLTRPAPSGSAGIARYPATAPAPAPAPASTSTTRAGPAAGAIGTQIPTSSLYAPVGAPHRPAAPAKPASSVSVTSAVPAPFTGAHGYYHSQVAPKPATPAAPKLSVVAAPPRPSAVVAPARAPVATPTSAPPAQQRPTVAPVTTRPAVQPATVTRAAPAPTAAPATRPPAAAQPPRQPAEWTIRVMTPERPLRVQISPSQSIGELKQRVAAQLGKPASAFDLVLHQAGPAAAPFRITSTVASAGLQHGSMVLARFGAVGQPPVDQALPESFAEAAKTSEEGQDGEMVLVDEPSDDSSAAEEPNMLKRCNHGPEMHCPNCTKSSKMVPKRRRCRLHPPWGSCIQCIEWRRDLMPKLHQQAKRKCKGIRMETMSAPVPADYARVPAGAAFQQGVQQYHMQRLGYMYGTENPDKTVTVEFIYEPPQDGSAEGVVLLPDPDQTNVDTLASMLGMKQIGWVFSHSQRAYPLSAAELLQAARFQDKHGKRFVTLTAPVMENGDIEIHAFQTSQQCVRLLRRGTLSDEPADETHLATTEPVIVELAETGRVEVEFFMSVIPLLAQATPARLNNRFPIENRPRQATLQTLKDHLLQQTGTPFIETLSDFHLLLFLSKQPQLDMLVIAQLCEAVKQHSVEGFEGNEILITSLAGL</sequence>
<keyword evidence="6" id="KW-1185">Reference proteome</keyword>
<protein>
    <submittedName>
        <fullName evidence="5">Nuclear protein localization protein 4</fullName>
    </submittedName>
</protein>
<dbReference type="Pfam" id="PF05021">
    <property type="entry name" value="NPL4"/>
    <property type="match status" value="2"/>
</dbReference>
<feature type="compositionally biased region" description="Low complexity" evidence="2">
    <location>
        <begin position="153"/>
        <end position="177"/>
    </location>
</feature>
<feature type="compositionally biased region" description="Low complexity" evidence="2">
    <location>
        <begin position="34"/>
        <end position="48"/>
    </location>
</feature>
<dbReference type="Gene3D" id="3.40.140.10">
    <property type="entry name" value="Cytidine Deaminase, domain 2"/>
    <property type="match status" value="1"/>
</dbReference>
<evidence type="ECO:0000313" key="6">
    <source>
        <dbReference type="Proteomes" id="UP001141327"/>
    </source>
</evidence>
<dbReference type="EMBL" id="JAPMOS010000025">
    <property type="protein sequence ID" value="KAJ4458828.1"/>
    <property type="molecule type" value="Genomic_DNA"/>
</dbReference>
<feature type="domain" description="MPN" evidence="4">
    <location>
        <begin position="384"/>
        <end position="516"/>
    </location>
</feature>
<feature type="domain" description="Ubiquitin-like" evidence="3">
    <location>
        <begin position="186"/>
        <end position="258"/>
    </location>
</feature>
<dbReference type="InterPro" id="IPR029071">
    <property type="entry name" value="Ubiquitin-like_domsf"/>
</dbReference>
<dbReference type="SUPFAM" id="SSF54236">
    <property type="entry name" value="Ubiquitin-like"/>
    <property type="match status" value="1"/>
</dbReference>
<proteinExistence type="inferred from homology"/>
<comment type="similarity">
    <text evidence="1">Belongs to the NPL4 family.</text>
</comment>
<accession>A0ABQ8UJ45</accession>
<dbReference type="PANTHER" id="PTHR12710">
    <property type="entry name" value="NUCLEAR PROTEIN LOCALIZATION 4"/>
    <property type="match status" value="1"/>
</dbReference>
<dbReference type="InterPro" id="IPR000626">
    <property type="entry name" value="Ubiquitin-like_dom"/>
</dbReference>
<dbReference type="InterPro" id="IPR007717">
    <property type="entry name" value="NPL4_C"/>
</dbReference>
<evidence type="ECO:0000313" key="5">
    <source>
        <dbReference type="EMBL" id="KAJ4458828.1"/>
    </source>
</evidence>
<dbReference type="PROSITE" id="PS50053">
    <property type="entry name" value="UBIQUITIN_2"/>
    <property type="match status" value="1"/>
</dbReference>
<dbReference type="PANTHER" id="PTHR12710:SF0">
    <property type="entry name" value="NUCLEAR PROTEIN LOCALIZATION PROTEIN 4 HOMOLOG"/>
    <property type="match status" value="1"/>
</dbReference>
<reference evidence="5" key="1">
    <citation type="journal article" date="2022" name="bioRxiv">
        <title>Genomics of Preaxostyla Flagellates Illuminates Evolutionary Transitions and the Path Towards Mitochondrial Loss.</title>
        <authorList>
            <person name="Novak L.V.F."/>
            <person name="Treitli S.C."/>
            <person name="Pyrih J."/>
            <person name="Halakuc P."/>
            <person name="Pipaliya S.V."/>
            <person name="Vacek V."/>
            <person name="Brzon O."/>
            <person name="Soukal P."/>
            <person name="Eme L."/>
            <person name="Dacks J.B."/>
            <person name="Karnkowska A."/>
            <person name="Elias M."/>
            <person name="Hampl V."/>
        </authorList>
    </citation>
    <scope>NUCLEOTIDE SEQUENCE</scope>
    <source>
        <strain evidence="5">RCP-MX</strain>
    </source>
</reference>
<gene>
    <name evidence="5" type="ORF">PAPYR_5351</name>
</gene>